<keyword evidence="1" id="KW-0812">Transmembrane</keyword>
<dbReference type="EMBL" id="UINC01137583">
    <property type="protein sequence ID" value="SVD23011.1"/>
    <property type="molecule type" value="Genomic_DNA"/>
</dbReference>
<feature type="transmembrane region" description="Helical" evidence="1">
    <location>
        <begin position="53"/>
        <end position="80"/>
    </location>
</feature>
<evidence type="ECO:0000256" key="1">
    <source>
        <dbReference type="SAM" id="Phobius"/>
    </source>
</evidence>
<accession>A0A382TNE7</accession>
<keyword evidence="1" id="KW-0472">Membrane</keyword>
<dbReference type="AlphaFoldDB" id="A0A382TNE7"/>
<sequence length="113" mass="12895">MTRDSTEKAQRNCLEDKLRKVIGLVAEVWMYPCTKFHELTEDVADIFTYPVTVALLCIFGMPLMVPLVLFGPYFAAFYLLWGEGFSVLEARFFAFFGWAGGWTSLGLAMYLWG</sequence>
<proteinExistence type="predicted"/>
<protein>
    <submittedName>
        <fullName evidence="2">Uncharacterized protein</fullName>
    </submittedName>
</protein>
<name>A0A382TNE7_9ZZZZ</name>
<evidence type="ECO:0000313" key="2">
    <source>
        <dbReference type="EMBL" id="SVD23011.1"/>
    </source>
</evidence>
<feature type="transmembrane region" description="Helical" evidence="1">
    <location>
        <begin position="92"/>
        <end position="112"/>
    </location>
</feature>
<keyword evidence="1" id="KW-1133">Transmembrane helix</keyword>
<organism evidence="2">
    <name type="scientific">marine metagenome</name>
    <dbReference type="NCBI Taxonomy" id="408172"/>
    <lineage>
        <taxon>unclassified sequences</taxon>
        <taxon>metagenomes</taxon>
        <taxon>ecological metagenomes</taxon>
    </lineage>
</organism>
<gene>
    <name evidence="2" type="ORF">METZ01_LOCUS375865</name>
</gene>
<reference evidence="2" key="1">
    <citation type="submission" date="2018-05" db="EMBL/GenBank/DDBJ databases">
        <authorList>
            <person name="Lanie J.A."/>
            <person name="Ng W.-L."/>
            <person name="Kazmierczak K.M."/>
            <person name="Andrzejewski T.M."/>
            <person name="Davidsen T.M."/>
            <person name="Wayne K.J."/>
            <person name="Tettelin H."/>
            <person name="Glass J.I."/>
            <person name="Rusch D."/>
            <person name="Podicherti R."/>
            <person name="Tsui H.-C.T."/>
            <person name="Winkler M.E."/>
        </authorList>
    </citation>
    <scope>NUCLEOTIDE SEQUENCE</scope>
</reference>